<dbReference type="EMBL" id="JROU02000093">
    <property type="protein sequence ID" value="OEH80389.1"/>
    <property type="molecule type" value="Genomic_DNA"/>
</dbReference>
<sequence length="501" mass="52951">MSRGIATSAAALGGLQKQRAAREAEAQALRLLQQAQRLGGPLLFIAAAQHRLSTLLTFEGACSAPLGTRGTVGPAQPTAPLLQLESADTAVSLLLLQQMQGAAAATVDTLVEAHSLSLALGESLAVLRGGAPTLPGVSSQAVQENPPNVSKYARYPAAVSAASTVQPQSAIAGGEPQTPHMMPSPDCAAAARCSSVRPIGGGTREGKEATTHQQERKALSRGGSQQNRCPTPAEESRQERPQQLSQQHPRGKATTPGSEIKNTPSKATLGISARLRGMQPAISAPSEDPCVSRKRRNPPSCVEQPCDEHIGNGKPSLAMLPCQGPSQRQLPERPPGEATSKGAGQPQGTEKSKHLHHSLQLQQQQQLPEKHAENSQEQQPLQQQAPSDAEAKGEITHEIRCGPPSRTVRPQCPCWLPIREGLQYATGGWNITRRFLVECVGPTRQAPCICSKPPNVGASAAQLPKGRRQRFLGSYLPSRLAPQSAKAAGCTDNGELQVVLW</sequence>
<comment type="caution">
    <text evidence="2">The sequence shown here is derived from an EMBL/GenBank/DDBJ whole genome shotgun (WGS) entry which is preliminary data.</text>
</comment>
<name>A0A1D3DAA2_9EIME</name>
<organism evidence="2 3">
    <name type="scientific">Cyclospora cayetanensis</name>
    <dbReference type="NCBI Taxonomy" id="88456"/>
    <lineage>
        <taxon>Eukaryota</taxon>
        <taxon>Sar</taxon>
        <taxon>Alveolata</taxon>
        <taxon>Apicomplexa</taxon>
        <taxon>Conoidasida</taxon>
        <taxon>Coccidia</taxon>
        <taxon>Eucoccidiorida</taxon>
        <taxon>Eimeriorina</taxon>
        <taxon>Eimeriidae</taxon>
        <taxon>Cyclospora</taxon>
    </lineage>
</organism>
<proteinExistence type="predicted"/>
<dbReference type="InParanoid" id="A0A1D3DAA2"/>
<feature type="compositionally biased region" description="Polar residues" evidence="1">
    <location>
        <begin position="255"/>
        <end position="266"/>
    </location>
</feature>
<dbReference type="Proteomes" id="UP000095192">
    <property type="component" value="Unassembled WGS sequence"/>
</dbReference>
<evidence type="ECO:0000313" key="3">
    <source>
        <dbReference type="Proteomes" id="UP000095192"/>
    </source>
</evidence>
<reference evidence="2 3" key="1">
    <citation type="journal article" date="2016" name="BMC Genomics">
        <title>Comparative genomics reveals Cyclospora cayetanensis possesses coccidia-like metabolism and invasion components but unique surface antigens.</title>
        <authorList>
            <person name="Liu S."/>
            <person name="Wang L."/>
            <person name="Zheng H."/>
            <person name="Xu Z."/>
            <person name="Roellig D.M."/>
            <person name="Li N."/>
            <person name="Frace M.A."/>
            <person name="Tang K."/>
            <person name="Arrowood M.J."/>
            <person name="Moss D.M."/>
            <person name="Zhang L."/>
            <person name="Feng Y."/>
            <person name="Xiao L."/>
        </authorList>
    </citation>
    <scope>NUCLEOTIDE SEQUENCE [LARGE SCALE GENOMIC DNA]</scope>
    <source>
        <strain evidence="2 3">CHN_HEN01</strain>
    </source>
</reference>
<feature type="compositionally biased region" description="Basic and acidic residues" evidence="1">
    <location>
        <begin position="204"/>
        <end position="218"/>
    </location>
</feature>
<gene>
    <name evidence="2" type="ORF">cyc_05976</name>
</gene>
<feature type="region of interest" description="Disordered" evidence="1">
    <location>
        <begin position="280"/>
        <end position="402"/>
    </location>
</feature>
<evidence type="ECO:0000313" key="2">
    <source>
        <dbReference type="EMBL" id="OEH80389.1"/>
    </source>
</evidence>
<keyword evidence="3" id="KW-1185">Reference proteome</keyword>
<feature type="compositionally biased region" description="Low complexity" evidence="1">
    <location>
        <begin position="358"/>
        <end position="367"/>
    </location>
</feature>
<feature type="compositionally biased region" description="Basic and acidic residues" evidence="1">
    <location>
        <begin position="389"/>
        <end position="400"/>
    </location>
</feature>
<feature type="region of interest" description="Disordered" evidence="1">
    <location>
        <begin position="170"/>
        <end position="266"/>
    </location>
</feature>
<dbReference type="VEuPathDB" id="ToxoDB:cyc_05976"/>
<accession>A0A1D3DAA2</accession>
<dbReference type="VEuPathDB" id="ToxoDB:LOC34622243"/>
<evidence type="ECO:0000256" key="1">
    <source>
        <dbReference type="SAM" id="MobiDB-lite"/>
    </source>
</evidence>
<protein>
    <submittedName>
        <fullName evidence="2">Uncharacterized protein</fullName>
    </submittedName>
</protein>
<dbReference type="AlphaFoldDB" id="A0A1D3DAA2"/>